<sequence>MAGRMTAPDPGTGPGADPGPGVGYRIAVDVGGTFTDLVLRRPDGTQLVHKTSSTPEDPTVGFVAGLHALAAAEGREVRDLLAGTDLLVHGTTITTNALLTGTGARTGLLTTEGLRDVILARQGSRDDQFASKAAPPPPLVPRHLIETVRERVDSTGTVVTPLYEQDVRRAAGRFRAAGVEAVAVSFLFSYLAPDHERRAAEILEAELPGVFVTASCRLVPEVRLFERTTTTALNAYVGPILRGYTERLARRLADLGYRRPVLVLQSNGGVVSLPRAAERAVETLLSGPAGGPAAVAPVLAALGLPQAMAMDMGGTSFEVSLSRRGRTETTSQGVLGGHSICLPILDIATIGAGGGSVAWATAGGMLRVGPRSAGARPGPASYGRGGTEPTVTDADLLLGYLDEAAFSDGIRLSRAAAASAVGALAERLGIGLTEAAAGIHRTVNAAMADRLRLSTVRRGLDPRRFALVAAGGAGPSHAVEMARELGVPLVVVPGAASVLCARGMLHADLVRYYVHSFAGRDPHPPATVLEQALNGLVQQAEADLREQGATGAVSYTRFADVRYVGQVHEISVAFADGTRPDAAAVADLLARFHLEHEERYGYAQPELAVEFVNVRLLARAPAAPPSPSPPRRVSGAAVPIARRQAWFEGGYREVDVYDLETLPAHRRVEGPALFAHPTTTLVVPPGFVAELADDGSALVHPATEALDAVLDRLRRGADPRPAVPAGAVPAGAVAIGAAP</sequence>
<dbReference type="Proteomes" id="UP000179627">
    <property type="component" value="Unassembled WGS sequence"/>
</dbReference>
<feature type="domain" description="Hydantoinase A/oxoprolinase" evidence="2">
    <location>
        <begin position="227"/>
        <end position="510"/>
    </location>
</feature>
<dbReference type="PANTHER" id="PTHR11365:SF23">
    <property type="entry name" value="HYPOTHETICAL 5-OXOPROLINASE (EUROFUNG)-RELATED"/>
    <property type="match status" value="1"/>
</dbReference>
<protein>
    <submittedName>
        <fullName evidence="5">5-oxoprolinase</fullName>
    </submittedName>
</protein>
<dbReference type="Pfam" id="PF05378">
    <property type="entry name" value="Hydant_A_N"/>
    <property type="match status" value="1"/>
</dbReference>
<dbReference type="AlphaFoldDB" id="A0A1S1QH27"/>
<evidence type="ECO:0000259" key="2">
    <source>
        <dbReference type="Pfam" id="PF01968"/>
    </source>
</evidence>
<feature type="domain" description="Acetophenone carboxylase-like C-terminal" evidence="4">
    <location>
        <begin position="526"/>
        <end position="691"/>
    </location>
</feature>
<dbReference type="SUPFAM" id="SSF53790">
    <property type="entry name" value="Tetrapyrrole methylase"/>
    <property type="match status" value="1"/>
</dbReference>
<reference evidence="6" key="1">
    <citation type="submission" date="2016-07" db="EMBL/GenBank/DDBJ databases">
        <title>Sequence Frankia sp. strain CcI1.17.</title>
        <authorList>
            <person name="Ghodhbane-Gtari F."/>
            <person name="Swanson E."/>
            <person name="Gueddou A."/>
            <person name="Morris K."/>
            <person name="Hezbri K."/>
            <person name="Ktari A."/>
            <person name="Nouioui I."/>
            <person name="Abebe-Akele F."/>
            <person name="Simpson S."/>
            <person name="Thomas K."/>
            <person name="Gtari M."/>
            <person name="Tisa L.S."/>
            <person name="Hurst S."/>
        </authorList>
    </citation>
    <scope>NUCLEOTIDE SEQUENCE [LARGE SCALE GENOMIC DNA]</scope>
    <source>
        <strain evidence="6">Cc1.17</strain>
    </source>
</reference>
<dbReference type="InterPro" id="IPR049517">
    <property type="entry name" value="ACX-like_C"/>
</dbReference>
<dbReference type="GO" id="GO:0017168">
    <property type="term" value="F:5-oxoprolinase (ATP-hydrolyzing) activity"/>
    <property type="evidence" value="ECO:0007669"/>
    <property type="project" value="TreeGrafter"/>
</dbReference>
<evidence type="ECO:0000259" key="4">
    <source>
        <dbReference type="Pfam" id="PF19278"/>
    </source>
</evidence>
<gene>
    <name evidence="5" type="ORF">CC117_24165</name>
</gene>
<proteinExistence type="predicted"/>
<evidence type="ECO:0000313" key="6">
    <source>
        <dbReference type="Proteomes" id="UP000179627"/>
    </source>
</evidence>
<dbReference type="InterPro" id="IPR008040">
    <property type="entry name" value="Hydant_A_N"/>
</dbReference>
<dbReference type="Pfam" id="PF01968">
    <property type="entry name" value="Hydantoinase_A"/>
    <property type="match status" value="1"/>
</dbReference>
<evidence type="ECO:0000313" key="5">
    <source>
        <dbReference type="EMBL" id="OHV32889.1"/>
    </source>
</evidence>
<feature type="compositionally biased region" description="Low complexity" evidence="1">
    <location>
        <begin position="1"/>
        <end position="10"/>
    </location>
</feature>
<dbReference type="InterPro" id="IPR045079">
    <property type="entry name" value="Oxoprolinase-like"/>
</dbReference>
<comment type="caution">
    <text evidence="5">The sequence shown here is derived from an EMBL/GenBank/DDBJ whole genome shotgun (WGS) entry which is preliminary data.</text>
</comment>
<dbReference type="InterPro" id="IPR002821">
    <property type="entry name" value="Hydantoinase_A"/>
</dbReference>
<accession>A0A1S1QH27</accession>
<name>A0A1S1QH27_9ACTN</name>
<feature type="domain" description="Hydantoinase/oxoprolinase N-terminal" evidence="3">
    <location>
        <begin position="25"/>
        <end position="206"/>
    </location>
</feature>
<dbReference type="GO" id="GO:0008168">
    <property type="term" value="F:methyltransferase activity"/>
    <property type="evidence" value="ECO:0007669"/>
    <property type="project" value="InterPro"/>
</dbReference>
<dbReference type="GO" id="GO:0006749">
    <property type="term" value="P:glutathione metabolic process"/>
    <property type="evidence" value="ECO:0007669"/>
    <property type="project" value="TreeGrafter"/>
</dbReference>
<organism evidence="5 6">
    <name type="scientific">Parafrankia colletiae</name>
    <dbReference type="NCBI Taxonomy" id="573497"/>
    <lineage>
        <taxon>Bacteria</taxon>
        <taxon>Bacillati</taxon>
        <taxon>Actinomycetota</taxon>
        <taxon>Actinomycetes</taxon>
        <taxon>Frankiales</taxon>
        <taxon>Frankiaceae</taxon>
        <taxon>Parafrankia</taxon>
    </lineage>
</organism>
<dbReference type="Pfam" id="PF19278">
    <property type="entry name" value="Hydant_A_C"/>
    <property type="match status" value="1"/>
</dbReference>
<dbReference type="InterPro" id="IPR035996">
    <property type="entry name" value="4pyrrol_Methylase_sf"/>
</dbReference>
<dbReference type="EMBL" id="MBLM01000136">
    <property type="protein sequence ID" value="OHV32889.1"/>
    <property type="molecule type" value="Genomic_DNA"/>
</dbReference>
<evidence type="ECO:0000259" key="3">
    <source>
        <dbReference type="Pfam" id="PF05378"/>
    </source>
</evidence>
<keyword evidence="6" id="KW-1185">Reference proteome</keyword>
<dbReference type="PANTHER" id="PTHR11365">
    <property type="entry name" value="5-OXOPROLINASE RELATED"/>
    <property type="match status" value="1"/>
</dbReference>
<evidence type="ECO:0000256" key="1">
    <source>
        <dbReference type="SAM" id="MobiDB-lite"/>
    </source>
</evidence>
<dbReference type="GO" id="GO:0005829">
    <property type="term" value="C:cytosol"/>
    <property type="evidence" value="ECO:0007669"/>
    <property type="project" value="TreeGrafter"/>
</dbReference>
<feature type="region of interest" description="Disordered" evidence="1">
    <location>
        <begin position="1"/>
        <end position="20"/>
    </location>
</feature>